<dbReference type="PANTHER" id="PTHR30572:SF18">
    <property type="entry name" value="ABC-TYPE MACROLIDE FAMILY EXPORT SYSTEM PERMEASE COMPONENT 2"/>
    <property type="match status" value="1"/>
</dbReference>
<feature type="domain" description="MacB-like periplasmic core" evidence="8">
    <location>
        <begin position="21"/>
        <end position="247"/>
    </location>
</feature>
<evidence type="ECO:0000256" key="2">
    <source>
        <dbReference type="ARBA" id="ARBA00022475"/>
    </source>
</evidence>
<keyword evidence="4 6" id="KW-1133">Transmembrane helix</keyword>
<evidence type="ECO:0000259" key="7">
    <source>
        <dbReference type="Pfam" id="PF02687"/>
    </source>
</evidence>
<evidence type="ECO:0000256" key="1">
    <source>
        <dbReference type="ARBA" id="ARBA00004651"/>
    </source>
</evidence>
<dbReference type="Proteomes" id="UP000753802">
    <property type="component" value="Unassembled WGS sequence"/>
</dbReference>
<comment type="caution">
    <text evidence="9">The sequence shown here is derived from an EMBL/GenBank/DDBJ whole genome shotgun (WGS) entry which is preliminary data.</text>
</comment>
<evidence type="ECO:0000256" key="6">
    <source>
        <dbReference type="SAM" id="Phobius"/>
    </source>
</evidence>
<reference evidence="9 10" key="1">
    <citation type="submission" date="2020-01" db="EMBL/GenBank/DDBJ databases">
        <title>Genome analysis.</title>
        <authorList>
            <person name="Wu S."/>
            <person name="Wang G."/>
        </authorList>
    </citation>
    <scope>NUCLEOTIDE SEQUENCE [LARGE SCALE GENOMIC DNA]</scope>
    <source>
        <strain evidence="9 10">SYL130</strain>
    </source>
</reference>
<feature type="transmembrane region" description="Helical" evidence="6">
    <location>
        <begin position="379"/>
        <end position="404"/>
    </location>
</feature>
<evidence type="ECO:0000256" key="3">
    <source>
        <dbReference type="ARBA" id="ARBA00022692"/>
    </source>
</evidence>
<keyword evidence="10" id="KW-1185">Reference proteome</keyword>
<feature type="transmembrane region" description="Helical" evidence="6">
    <location>
        <begin position="756"/>
        <end position="780"/>
    </location>
</feature>
<comment type="subcellular location">
    <subcellularLocation>
        <location evidence="1">Cell membrane</location>
        <topology evidence="1">Multi-pass membrane protein</topology>
    </subcellularLocation>
</comment>
<evidence type="ECO:0000313" key="10">
    <source>
        <dbReference type="Proteomes" id="UP000753802"/>
    </source>
</evidence>
<feature type="transmembrane region" description="Helical" evidence="6">
    <location>
        <begin position="332"/>
        <end position="359"/>
    </location>
</feature>
<dbReference type="PROSITE" id="PS51257">
    <property type="entry name" value="PROKAR_LIPOPROTEIN"/>
    <property type="match status" value="1"/>
</dbReference>
<feature type="transmembrane region" description="Helical" evidence="6">
    <location>
        <begin position="726"/>
        <end position="744"/>
    </location>
</feature>
<keyword evidence="3 6" id="KW-0812">Transmembrane</keyword>
<feature type="domain" description="ABC3 transporter permease C-terminal" evidence="7">
    <location>
        <begin position="290"/>
        <end position="408"/>
    </location>
</feature>
<proteinExistence type="predicted"/>
<keyword evidence="5 6" id="KW-0472">Membrane</keyword>
<organism evidence="9 10">
    <name type="scientific">Sediminibacterium roseum</name>
    <dbReference type="NCBI Taxonomy" id="1978412"/>
    <lineage>
        <taxon>Bacteria</taxon>
        <taxon>Pseudomonadati</taxon>
        <taxon>Bacteroidota</taxon>
        <taxon>Chitinophagia</taxon>
        <taxon>Chitinophagales</taxon>
        <taxon>Chitinophagaceae</taxon>
        <taxon>Sediminibacterium</taxon>
    </lineage>
</organism>
<dbReference type="Pfam" id="PF12704">
    <property type="entry name" value="MacB_PCD"/>
    <property type="match status" value="1"/>
</dbReference>
<evidence type="ECO:0000256" key="5">
    <source>
        <dbReference type="ARBA" id="ARBA00023136"/>
    </source>
</evidence>
<sequence length="797" mass="89697">MIRNYLKIGWRNLTRNKSYAFINIFGLSLGIACSIVIFAFVSYQLSFDTFHKNKDRVYRLVTEWHDDEVGHSAAVPSPLGRAFRSEYTYAEKVARVIDYNDALVAIPTGKELKKFNEEPGVVYTEPAFFDILDFPLLKGDKKTFLNNPNSAAITEKLAKKYFGNEDPMGKTIRVNNHTDFLITGVLKDLPPNTDRRQEIFLSYQNLKAQSTWIANDSSWGGVYSGSQCYVLLKPNVTPEQANAGLKQLVMKNYTGRDQKVWFFKLQPLNDVHFNTDFDGEADKKYLWAFFFIGLFLIITACVNFINLATAQALNRSKEIGIRKVLGSLPSQVFWQFISETALITLFAIVLALGFAYFALPFVNGLFQTQITLHLFSNVPLLLFLLVVGVLVTFLSGSYPGLILARFQPVLALKSKLSQKHIGGFSLRRVLVVTQFAISQMLIIGTIVIASQMRFTQTTDLGFNKDALVMLPLPINDKVKMNTLRTRVAGVNGVENEALCLGAPAWGSNNNTSARFDNRDADEHWSINLKYADDNYLKTFGIKLIAGRNIFPSDSIKEFLVNETFIKKLGLTSPDQVIGKRLAINGGSQSAPIVGVVKDFYNYSFHSTISAICIMTSTQNYRNLAVKINMKNAQSTLASFEKIWNETYPEYFYSHQFVDDRIRRFYERDTVMLKLIEVFAAIAVLIGSLGLYGLVSFMAVRKTKEIGLRKVLGASIKSILWLFGKEFTKLLLIAFVIASPVAWWAMTKYLQDFEHKIKISAGIFVLAILCTFTIAALTVGYRSIKAALTNPVKSLRTE</sequence>
<feature type="transmembrane region" description="Helical" evidence="6">
    <location>
        <begin position="677"/>
        <end position="699"/>
    </location>
</feature>
<dbReference type="InterPro" id="IPR003838">
    <property type="entry name" value="ABC3_permease_C"/>
</dbReference>
<dbReference type="EMBL" id="JAACJS010000015">
    <property type="protein sequence ID" value="NCI50575.1"/>
    <property type="molecule type" value="Genomic_DNA"/>
</dbReference>
<gene>
    <name evidence="9" type="ORF">GWC95_11615</name>
</gene>
<evidence type="ECO:0000259" key="8">
    <source>
        <dbReference type="Pfam" id="PF12704"/>
    </source>
</evidence>
<feature type="transmembrane region" description="Helical" evidence="6">
    <location>
        <begin position="425"/>
        <end position="449"/>
    </location>
</feature>
<feature type="domain" description="ABC3 transporter permease C-terminal" evidence="7">
    <location>
        <begin position="677"/>
        <end position="786"/>
    </location>
</feature>
<dbReference type="Pfam" id="PF02687">
    <property type="entry name" value="FtsX"/>
    <property type="match status" value="2"/>
</dbReference>
<protein>
    <submittedName>
        <fullName evidence="9">FtsX-like permease family protein</fullName>
    </submittedName>
</protein>
<dbReference type="PANTHER" id="PTHR30572">
    <property type="entry name" value="MEMBRANE COMPONENT OF TRANSPORTER-RELATED"/>
    <property type="match status" value="1"/>
</dbReference>
<keyword evidence="2" id="KW-1003">Cell membrane</keyword>
<evidence type="ECO:0000313" key="9">
    <source>
        <dbReference type="EMBL" id="NCI50575.1"/>
    </source>
</evidence>
<accession>A0ABW9ZTX3</accession>
<dbReference type="RefSeq" id="WP_161818893.1">
    <property type="nucleotide sequence ID" value="NZ_JAACJS010000015.1"/>
</dbReference>
<dbReference type="InterPro" id="IPR025857">
    <property type="entry name" value="MacB_PCD"/>
</dbReference>
<feature type="transmembrane region" description="Helical" evidence="6">
    <location>
        <begin position="285"/>
        <end position="307"/>
    </location>
</feature>
<evidence type="ECO:0000256" key="4">
    <source>
        <dbReference type="ARBA" id="ARBA00022989"/>
    </source>
</evidence>
<name>A0ABW9ZTX3_9BACT</name>
<dbReference type="InterPro" id="IPR050250">
    <property type="entry name" value="Macrolide_Exporter_MacB"/>
</dbReference>
<feature type="transmembrane region" description="Helical" evidence="6">
    <location>
        <begin position="21"/>
        <end position="43"/>
    </location>
</feature>